<organism evidence="3 4">
    <name type="scientific">Hyphomonas oceanitis SCH89</name>
    <dbReference type="NCBI Taxonomy" id="1280953"/>
    <lineage>
        <taxon>Bacteria</taxon>
        <taxon>Pseudomonadati</taxon>
        <taxon>Pseudomonadota</taxon>
        <taxon>Alphaproteobacteria</taxon>
        <taxon>Hyphomonadales</taxon>
        <taxon>Hyphomonadaceae</taxon>
        <taxon>Hyphomonas</taxon>
    </lineage>
</organism>
<protein>
    <recommendedName>
        <fullName evidence="2">DUF6680 domain-containing protein</fullName>
    </recommendedName>
</protein>
<keyword evidence="4" id="KW-1185">Reference proteome</keyword>
<dbReference type="OrthoDB" id="7427461at2"/>
<dbReference type="AlphaFoldDB" id="A0A059G3C4"/>
<gene>
    <name evidence="3" type="ORF">HOC_16211</name>
</gene>
<evidence type="ECO:0000313" key="3">
    <source>
        <dbReference type="EMBL" id="KDA01306.1"/>
    </source>
</evidence>
<comment type="caution">
    <text evidence="3">The sequence shown here is derived from an EMBL/GenBank/DDBJ whole genome shotgun (WGS) entry which is preliminary data.</text>
</comment>
<dbReference type="Proteomes" id="UP000024942">
    <property type="component" value="Unassembled WGS sequence"/>
</dbReference>
<proteinExistence type="predicted"/>
<keyword evidence="1" id="KW-0472">Membrane</keyword>
<dbReference type="EMBL" id="ARYL01000031">
    <property type="protein sequence ID" value="KDA01306.1"/>
    <property type="molecule type" value="Genomic_DNA"/>
</dbReference>
<dbReference type="RefSeq" id="WP_035540518.1">
    <property type="nucleotide sequence ID" value="NZ_ARYL01000031.1"/>
</dbReference>
<evidence type="ECO:0000256" key="1">
    <source>
        <dbReference type="SAM" id="Phobius"/>
    </source>
</evidence>
<keyword evidence="1" id="KW-1133">Transmembrane helix</keyword>
<evidence type="ECO:0000313" key="4">
    <source>
        <dbReference type="Proteomes" id="UP000024942"/>
    </source>
</evidence>
<feature type="transmembrane region" description="Helical" evidence="1">
    <location>
        <begin position="6"/>
        <end position="29"/>
    </location>
</feature>
<reference evidence="3 4" key="1">
    <citation type="journal article" date="2014" name="Antonie Van Leeuwenhoek">
        <title>Hyphomonas beringensis sp. nov. and Hyphomonas chukchiensis sp. nov., isolated from surface seawater of the Bering Sea and Chukchi Sea.</title>
        <authorList>
            <person name="Li C."/>
            <person name="Lai Q."/>
            <person name="Li G."/>
            <person name="Dong C."/>
            <person name="Wang J."/>
            <person name="Liao Y."/>
            <person name="Shao Z."/>
        </authorList>
    </citation>
    <scope>NUCLEOTIDE SEQUENCE [LARGE SCALE GENOMIC DNA]</scope>
    <source>
        <strain evidence="3 4">SCH89</strain>
    </source>
</reference>
<dbReference type="Pfam" id="PF20385">
    <property type="entry name" value="DUF6680"/>
    <property type="match status" value="1"/>
</dbReference>
<dbReference type="InterPro" id="IPR046502">
    <property type="entry name" value="DUF6680"/>
</dbReference>
<name>A0A059G3C4_9PROT</name>
<sequence>MDPIWAQTIAISAATIIGPISAIVGSMYLQSRKEKKREKVQMVMDLVANRMHPSRAEFGKIMNIVPLVFPQDKLVLTAFDRLRLYLEGPNRILRDDPNLQNLVSDMLVEMSKKCGLKFSHIQLRALNYSSGEYELRDTRLQLALESLPAIARALEENSTSPHKAGDEL</sequence>
<keyword evidence="1" id="KW-0812">Transmembrane</keyword>
<feature type="domain" description="DUF6680" evidence="2">
    <location>
        <begin position="8"/>
        <end position="152"/>
    </location>
</feature>
<evidence type="ECO:0000259" key="2">
    <source>
        <dbReference type="Pfam" id="PF20385"/>
    </source>
</evidence>
<accession>A0A059G3C4</accession>